<accession>A0ABR1B8A8</accession>
<sequence length="463" mass="50506">MAETFPVFEVPIVPTDLRQEETLLQIADCLDYLAKVTDTVFDCITSRINQNKERINDLQQRVAAAKIKVGKLKGVHKATQIFSTAKYPGSDSPNDYISIFSDSPKLEFTPTEVISSGKRGTHREAQSIEEKSQFFNVKTTKSIMGKTKGTDLEKGLGKLPDSIESISSLLLFNTCENPYGRYVILDPMEAIGKVRKPIHDELPHQMEAAPISISKQEQLEEQVKENYFYSPTLGDVPNIEAPLDLPDLPGIADDLRYTLDLNPGFAPSVLTTPAMPDLPMLPETSFKDLLGGNNSDTNQFTTAPPPPPPPPPPPEPTTSVPETTPASPPPPPPPPLPPPEEPKSDEAKDTSATPAIIHSTSDNARANLMAAIRSAGGKAKLRPIQGGRDENKRIQEEKNLTSKGGDLMADLHNKLLMRRKGISGNVKKDTSPAVSAMDKVSAMIPPPTHQDLSSATEDEDWEE</sequence>
<feature type="region of interest" description="Disordered" evidence="3">
    <location>
        <begin position="273"/>
        <end position="350"/>
    </location>
</feature>
<evidence type="ECO:0000313" key="5">
    <source>
        <dbReference type="EMBL" id="KAK6635262.1"/>
    </source>
</evidence>
<evidence type="ECO:0000256" key="3">
    <source>
        <dbReference type="SAM" id="MobiDB-lite"/>
    </source>
</evidence>
<feature type="compositionally biased region" description="Basic and acidic residues" evidence="3">
    <location>
        <begin position="340"/>
        <end position="349"/>
    </location>
</feature>
<dbReference type="Proteomes" id="UP001359485">
    <property type="component" value="Unassembled WGS sequence"/>
</dbReference>
<evidence type="ECO:0000256" key="2">
    <source>
        <dbReference type="ARBA" id="ARBA00023203"/>
    </source>
</evidence>
<dbReference type="PANTHER" id="PTHR23331:SF1">
    <property type="entry name" value="WASH COMPLEX SUBUNIT 1"/>
    <property type="match status" value="1"/>
</dbReference>
<dbReference type="PROSITE" id="PS51082">
    <property type="entry name" value="WH2"/>
    <property type="match status" value="1"/>
</dbReference>
<dbReference type="EMBL" id="JAWJWF010000003">
    <property type="protein sequence ID" value="KAK6635262.1"/>
    <property type="molecule type" value="Genomic_DNA"/>
</dbReference>
<dbReference type="InterPro" id="IPR021854">
    <property type="entry name" value="WASH1_WAHD"/>
</dbReference>
<dbReference type="Pfam" id="PF11945">
    <property type="entry name" value="WASH_WAHD"/>
    <property type="match status" value="1"/>
</dbReference>
<gene>
    <name evidence="5" type="ORF">RUM44_000513</name>
</gene>
<protein>
    <recommendedName>
        <fullName evidence="4">WH2 domain-containing protein</fullName>
    </recommendedName>
</protein>
<evidence type="ECO:0000256" key="1">
    <source>
        <dbReference type="ARBA" id="ARBA00005602"/>
    </source>
</evidence>
<comment type="similarity">
    <text evidence="1">Belongs to the WASH1 family.</text>
</comment>
<feature type="compositionally biased region" description="Pro residues" evidence="3">
    <location>
        <begin position="303"/>
        <end position="316"/>
    </location>
</feature>
<evidence type="ECO:0000259" key="4">
    <source>
        <dbReference type="PROSITE" id="PS51082"/>
    </source>
</evidence>
<keyword evidence="2" id="KW-0009">Actin-binding</keyword>
<name>A0ABR1B8A8_POLSC</name>
<feature type="domain" description="WH2" evidence="4">
    <location>
        <begin position="364"/>
        <end position="384"/>
    </location>
</feature>
<reference evidence="5 6" key="1">
    <citation type="submission" date="2023-09" db="EMBL/GenBank/DDBJ databases">
        <title>Genomes of two closely related lineages of the louse Polyplax serrata with different host specificities.</title>
        <authorList>
            <person name="Martinu J."/>
            <person name="Tarabai H."/>
            <person name="Stefka J."/>
            <person name="Hypsa V."/>
        </authorList>
    </citation>
    <scope>NUCLEOTIDE SEQUENCE [LARGE SCALE GENOMIC DNA]</scope>
    <source>
        <strain evidence="5">98ZLc_SE</strain>
    </source>
</reference>
<feature type="region of interest" description="Disordered" evidence="3">
    <location>
        <begin position="420"/>
        <end position="463"/>
    </location>
</feature>
<dbReference type="InterPro" id="IPR028290">
    <property type="entry name" value="WASH1"/>
</dbReference>
<keyword evidence="6" id="KW-1185">Reference proteome</keyword>
<evidence type="ECO:0000313" key="6">
    <source>
        <dbReference type="Proteomes" id="UP001359485"/>
    </source>
</evidence>
<proteinExistence type="inferred from homology"/>
<dbReference type="PANTHER" id="PTHR23331">
    <property type="entry name" value="CXYORF1"/>
    <property type="match status" value="1"/>
</dbReference>
<feature type="compositionally biased region" description="Pro residues" evidence="3">
    <location>
        <begin position="326"/>
        <end position="339"/>
    </location>
</feature>
<comment type="caution">
    <text evidence="5">The sequence shown here is derived from an EMBL/GenBank/DDBJ whole genome shotgun (WGS) entry which is preliminary data.</text>
</comment>
<dbReference type="InterPro" id="IPR003124">
    <property type="entry name" value="WH2_dom"/>
</dbReference>
<organism evidence="5 6">
    <name type="scientific">Polyplax serrata</name>
    <name type="common">Common mouse louse</name>
    <dbReference type="NCBI Taxonomy" id="468196"/>
    <lineage>
        <taxon>Eukaryota</taxon>
        <taxon>Metazoa</taxon>
        <taxon>Ecdysozoa</taxon>
        <taxon>Arthropoda</taxon>
        <taxon>Hexapoda</taxon>
        <taxon>Insecta</taxon>
        <taxon>Pterygota</taxon>
        <taxon>Neoptera</taxon>
        <taxon>Paraneoptera</taxon>
        <taxon>Psocodea</taxon>
        <taxon>Troctomorpha</taxon>
        <taxon>Phthiraptera</taxon>
        <taxon>Anoplura</taxon>
        <taxon>Polyplacidae</taxon>
        <taxon>Polyplax</taxon>
    </lineage>
</organism>